<evidence type="ECO:0000313" key="2">
    <source>
        <dbReference type="Proteomes" id="UP000616340"/>
    </source>
</evidence>
<accession>A0A927DKK3</accession>
<dbReference type="AlphaFoldDB" id="A0A927DKK3"/>
<reference evidence="1" key="1">
    <citation type="submission" date="2020-07" db="EMBL/GenBank/DDBJ databases">
        <title>Clinical and genomic characterization of carbapenemase-producing Enterobacterales causing secondary infections during the COVID-19 crisis at a New York City hospital.</title>
        <authorList>
            <person name="Gomez-Simmonds A."/>
            <person name="Annavajhala M.K."/>
            <person name="Uhlemann A.-C."/>
        </authorList>
    </citation>
    <scope>NUCLEOTIDE SEQUENCE</scope>
    <source>
        <strain evidence="1">NK1677</strain>
    </source>
</reference>
<dbReference type="RefSeq" id="WP_134915962.1">
    <property type="nucleotide sequence ID" value="NZ_CP149000.1"/>
</dbReference>
<dbReference type="EMBL" id="JACXTN010000001">
    <property type="protein sequence ID" value="MBD3708983.1"/>
    <property type="molecule type" value="Genomic_DNA"/>
</dbReference>
<protein>
    <submittedName>
        <fullName evidence="1">Uncharacterized protein</fullName>
    </submittedName>
</protein>
<comment type="caution">
    <text evidence="1">The sequence shown here is derived from an EMBL/GenBank/DDBJ whole genome shotgun (WGS) entry which is preliminary data.</text>
</comment>
<name>A0A927DKK3_KLEPN</name>
<organism evidence="1 2">
    <name type="scientific">Klebsiella pneumoniae</name>
    <dbReference type="NCBI Taxonomy" id="573"/>
    <lineage>
        <taxon>Bacteria</taxon>
        <taxon>Pseudomonadati</taxon>
        <taxon>Pseudomonadota</taxon>
        <taxon>Gammaproteobacteria</taxon>
        <taxon>Enterobacterales</taxon>
        <taxon>Enterobacteriaceae</taxon>
        <taxon>Klebsiella/Raoultella group</taxon>
        <taxon>Klebsiella</taxon>
        <taxon>Klebsiella pneumoniae complex</taxon>
    </lineage>
</organism>
<dbReference type="Proteomes" id="UP000616340">
    <property type="component" value="Unassembled WGS sequence"/>
</dbReference>
<gene>
    <name evidence="1" type="ORF">IE996_02730</name>
</gene>
<proteinExistence type="predicted"/>
<evidence type="ECO:0000313" key="1">
    <source>
        <dbReference type="EMBL" id="MBD3708983.1"/>
    </source>
</evidence>
<sequence>MSKVTNFSFIKNNIIVDKNYFSENTIENSLLKTFGECQNLLLSDNIIVGSKNIKLHLLDCSGVIDILRCERNTTDSDCSLFYKINKFHAPWFISNNNWHQTYDFEINTADNISRNYKASLGDMIHFLSPTPKTAIGIIYTKDGWKSFGKFDSLM</sequence>